<comment type="caution">
    <text evidence="1">The sequence shown here is derived from an EMBL/GenBank/DDBJ whole genome shotgun (WGS) entry which is preliminary data.</text>
</comment>
<dbReference type="Pfam" id="PF05380">
    <property type="entry name" value="Peptidase_A17"/>
    <property type="match status" value="1"/>
</dbReference>
<keyword evidence="2" id="KW-1185">Reference proteome</keyword>
<proteinExistence type="predicted"/>
<accession>A0AA47MRA1</accession>
<evidence type="ECO:0000313" key="2">
    <source>
        <dbReference type="Proteomes" id="UP001174136"/>
    </source>
</evidence>
<organism evidence="1 2">
    <name type="scientific">Merluccius polli</name>
    <name type="common">Benguela hake</name>
    <name type="synonym">Merluccius cadenati</name>
    <dbReference type="NCBI Taxonomy" id="89951"/>
    <lineage>
        <taxon>Eukaryota</taxon>
        <taxon>Metazoa</taxon>
        <taxon>Chordata</taxon>
        <taxon>Craniata</taxon>
        <taxon>Vertebrata</taxon>
        <taxon>Euteleostomi</taxon>
        <taxon>Actinopterygii</taxon>
        <taxon>Neopterygii</taxon>
        <taxon>Teleostei</taxon>
        <taxon>Neoteleostei</taxon>
        <taxon>Acanthomorphata</taxon>
        <taxon>Zeiogadaria</taxon>
        <taxon>Gadariae</taxon>
        <taxon>Gadiformes</taxon>
        <taxon>Gadoidei</taxon>
        <taxon>Merlucciidae</taxon>
        <taxon>Merluccius</taxon>
    </lineage>
</organism>
<evidence type="ECO:0000313" key="1">
    <source>
        <dbReference type="EMBL" id="KAK0144814.1"/>
    </source>
</evidence>
<dbReference type="AlphaFoldDB" id="A0AA47MRA1"/>
<dbReference type="PANTHER" id="PTHR47331">
    <property type="entry name" value="PHD-TYPE DOMAIN-CONTAINING PROTEIN"/>
    <property type="match status" value="1"/>
</dbReference>
<name>A0AA47MRA1_MERPO</name>
<dbReference type="EMBL" id="JAOPHQ010002969">
    <property type="protein sequence ID" value="KAK0144814.1"/>
    <property type="molecule type" value="Genomic_DNA"/>
</dbReference>
<gene>
    <name evidence="1" type="ORF">N1851_016612</name>
</gene>
<protein>
    <submittedName>
        <fullName evidence="1">Uncharacterized protein</fullName>
    </submittedName>
</protein>
<dbReference type="InterPro" id="IPR008042">
    <property type="entry name" value="Retrotrans_Pao"/>
</dbReference>
<reference evidence="1" key="1">
    <citation type="journal article" date="2023" name="Front. Mar. Sci.">
        <title>A new Merluccius polli reference genome to investigate the effects of global change in West African waters.</title>
        <authorList>
            <person name="Mateo J.L."/>
            <person name="Blanco-Fernandez C."/>
            <person name="Garcia-Vazquez E."/>
            <person name="Machado-Schiaffino G."/>
        </authorList>
    </citation>
    <scope>NUCLEOTIDE SEQUENCE</scope>
    <source>
        <strain evidence="1">C29</strain>
        <tissue evidence="1">Fin</tissue>
    </source>
</reference>
<sequence>MQELCQLKDFKVDRCLKPAEFGEITFAQLHHFADASEDGYGTVTYLLLHNSHQQVHCAFIMGKSRVAPLKPITIPRMELTAATVAGRMDMIWRKELQMQLQDSIFWTNCIVLKYINNETSRFRTFVANRVSEILKVSRPSQWRYVNTSSNPADLASRGLKVESLLKNVTWVSGPQFLIRPEEEWPVNPDGSGEISPEDPEVKRSVTVNTIQTEVEDVDAVDTVTRMINYFSSWIRLRRVVCWILRLKNLLLCLSRKRKQKSLELAQSGIDET</sequence>
<dbReference type="PANTHER" id="PTHR47331:SF3">
    <property type="match status" value="1"/>
</dbReference>
<dbReference type="Proteomes" id="UP001174136">
    <property type="component" value="Unassembled WGS sequence"/>
</dbReference>